<dbReference type="SMART" id="SM00054">
    <property type="entry name" value="EFh"/>
    <property type="match status" value="1"/>
</dbReference>
<dbReference type="GO" id="GO:0005509">
    <property type="term" value="F:calcium ion binding"/>
    <property type="evidence" value="ECO:0007669"/>
    <property type="project" value="InterPro"/>
</dbReference>
<dbReference type="PROSITE" id="PS50222">
    <property type="entry name" value="EF_HAND_2"/>
    <property type="match status" value="1"/>
</dbReference>
<keyword evidence="1" id="KW-0106">Calcium</keyword>
<sequence length="202" mass="22906">MPSPATEEEKISHDKNHISHYQKEASSKSLKVVLAQWAANPNFYDDMINEQSDVLGLAQAMDSRMQVMETEKVKLDAKIGGYKQLQEMCAMFDTDGDGTLDEKELNAALDLIKSLKVAQEEGNHLSKIEALKKEEKLAHLKKEEEEEERMLKHHEGIKARLEERKKKRTEMRGNLEKEAEVVQPELVTEPPKGASGKIQPTL</sequence>
<evidence type="ECO:0000313" key="4">
    <source>
        <dbReference type="EMBL" id="GMH54845.1"/>
    </source>
</evidence>
<evidence type="ECO:0000256" key="1">
    <source>
        <dbReference type="ARBA" id="ARBA00022837"/>
    </source>
</evidence>
<feature type="domain" description="EF-hand" evidence="3">
    <location>
        <begin position="80"/>
        <end position="115"/>
    </location>
</feature>
<gene>
    <name evidence="4" type="ORF">TL16_g01764</name>
</gene>
<name>A0A9W7DUL7_9STRA</name>
<dbReference type="SUPFAM" id="SSF47473">
    <property type="entry name" value="EF-hand"/>
    <property type="match status" value="1"/>
</dbReference>
<reference evidence="5" key="1">
    <citation type="journal article" date="2023" name="Commun. Biol.">
        <title>Genome analysis of Parmales, the sister group of diatoms, reveals the evolutionary specialization of diatoms from phago-mixotrophs to photoautotrophs.</title>
        <authorList>
            <person name="Ban H."/>
            <person name="Sato S."/>
            <person name="Yoshikawa S."/>
            <person name="Yamada K."/>
            <person name="Nakamura Y."/>
            <person name="Ichinomiya M."/>
            <person name="Sato N."/>
            <person name="Blanc-Mathieu R."/>
            <person name="Endo H."/>
            <person name="Kuwata A."/>
            <person name="Ogata H."/>
        </authorList>
    </citation>
    <scope>NUCLEOTIDE SEQUENCE [LARGE SCALE GENOMIC DNA]</scope>
</reference>
<feature type="compositionally biased region" description="Basic and acidic residues" evidence="2">
    <location>
        <begin position="142"/>
        <end position="180"/>
    </location>
</feature>
<dbReference type="Pfam" id="PF00036">
    <property type="entry name" value="EF-hand_1"/>
    <property type="match status" value="1"/>
</dbReference>
<protein>
    <recommendedName>
        <fullName evidence="3">EF-hand domain-containing protein</fullName>
    </recommendedName>
</protein>
<dbReference type="PROSITE" id="PS00018">
    <property type="entry name" value="EF_HAND_1"/>
    <property type="match status" value="1"/>
</dbReference>
<dbReference type="Gene3D" id="1.10.238.10">
    <property type="entry name" value="EF-hand"/>
    <property type="match status" value="1"/>
</dbReference>
<accession>A0A9W7DUL7</accession>
<dbReference type="InterPro" id="IPR018247">
    <property type="entry name" value="EF_Hand_1_Ca_BS"/>
</dbReference>
<proteinExistence type="predicted"/>
<organism evidence="4 5">
    <name type="scientific">Triparma laevis f. inornata</name>
    <dbReference type="NCBI Taxonomy" id="1714386"/>
    <lineage>
        <taxon>Eukaryota</taxon>
        <taxon>Sar</taxon>
        <taxon>Stramenopiles</taxon>
        <taxon>Ochrophyta</taxon>
        <taxon>Bolidophyceae</taxon>
        <taxon>Parmales</taxon>
        <taxon>Triparmaceae</taxon>
        <taxon>Triparma</taxon>
    </lineage>
</organism>
<evidence type="ECO:0000256" key="2">
    <source>
        <dbReference type="SAM" id="MobiDB-lite"/>
    </source>
</evidence>
<feature type="region of interest" description="Disordered" evidence="2">
    <location>
        <begin position="142"/>
        <end position="202"/>
    </location>
</feature>
<dbReference type="InterPro" id="IPR011992">
    <property type="entry name" value="EF-hand-dom_pair"/>
</dbReference>
<dbReference type="AlphaFoldDB" id="A0A9W7DUL7"/>
<dbReference type="Proteomes" id="UP001162640">
    <property type="component" value="Unassembled WGS sequence"/>
</dbReference>
<evidence type="ECO:0000313" key="5">
    <source>
        <dbReference type="Proteomes" id="UP001162640"/>
    </source>
</evidence>
<dbReference type="EMBL" id="BLQM01000041">
    <property type="protein sequence ID" value="GMH54845.1"/>
    <property type="molecule type" value="Genomic_DNA"/>
</dbReference>
<comment type="caution">
    <text evidence="4">The sequence shown here is derived from an EMBL/GenBank/DDBJ whole genome shotgun (WGS) entry which is preliminary data.</text>
</comment>
<dbReference type="InterPro" id="IPR002048">
    <property type="entry name" value="EF_hand_dom"/>
</dbReference>
<evidence type="ECO:0000259" key="3">
    <source>
        <dbReference type="PROSITE" id="PS50222"/>
    </source>
</evidence>